<evidence type="ECO:0000256" key="8">
    <source>
        <dbReference type="PROSITE-ProRule" id="PRU00169"/>
    </source>
</evidence>
<proteinExistence type="predicted"/>
<keyword evidence="6" id="KW-0902">Two-component regulatory system</keyword>
<feature type="domain" description="Histidine kinase" evidence="10">
    <location>
        <begin position="350"/>
        <end position="573"/>
    </location>
</feature>
<feature type="transmembrane region" description="Helical" evidence="9">
    <location>
        <begin position="296"/>
        <end position="319"/>
    </location>
</feature>
<dbReference type="Pfam" id="PF00072">
    <property type="entry name" value="Response_reg"/>
    <property type="match status" value="1"/>
</dbReference>
<dbReference type="InterPro" id="IPR005467">
    <property type="entry name" value="His_kinase_dom"/>
</dbReference>
<dbReference type="RefSeq" id="WP_187018728.1">
    <property type="nucleotide sequence ID" value="NZ_JACOPB010000001.1"/>
</dbReference>
<dbReference type="CDD" id="cd00082">
    <property type="entry name" value="HisKA"/>
    <property type="match status" value="1"/>
</dbReference>
<dbReference type="PRINTS" id="PR00344">
    <property type="entry name" value="BCTRLSENSOR"/>
</dbReference>
<evidence type="ECO:0000256" key="7">
    <source>
        <dbReference type="ARBA" id="ARBA00024867"/>
    </source>
</evidence>
<dbReference type="InterPro" id="IPR003594">
    <property type="entry name" value="HATPase_dom"/>
</dbReference>
<comment type="function">
    <text evidence="7">May play the central regulatory role in sporulation. It may be an element of the effector pathway responsible for the activation of sporulation genes in response to nutritional stress. Spo0A may act in concert with spo0H (a sigma factor) to control the expression of some genes that are critical to the sporulation process.</text>
</comment>
<dbReference type="InterPro" id="IPR003661">
    <property type="entry name" value="HisK_dim/P_dom"/>
</dbReference>
<evidence type="ECO:0000256" key="5">
    <source>
        <dbReference type="ARBA" id="ARBA00022777"/>
    </source>
</evidence>
<dbReference type="Pfam" id="PF00512">
    <property type="entry name" value="HisKA"/>
    <property type="match status" value="1"/>
</dbReference>
<reference evidence="12 13" key="1">
    <citation type="submission" date="2020-08" db="EMBL/GenBank/DDBJ databases">
        <title>Genome public.</title>
        <authorList>
            <person name="Liu C."/>
            <person name="Sun Q."/>
        </authorList>
    </citation>
    <scope>NUCLEOTIDE SEQUENCE [LARGE SCALE GENOMIC DNA]</scope>
    <source>
        <strain evidence="12 13">NSJ-66</strain>
    </source>
</reference>
<feature type="domain" description="Response regulatory" evidence="11">
    <location>
        <begin position="728"/>
        <end position="849"/>
    </location>
</feature>
<dbReference type="InterPro" id="IPR001789">
    <property type="entry name" value="Sig_transdc_resp-reg_receiver"/>
</dbReference>
<evidence type="ECO:0000256" key="6">
    <source>
        <dbReference type="ARBA" id="ARBA00023012"/>
    </source>
</evidence>
<dbReference type="SMART" id="SM00387">
    <property type="entry name" value="HATPase_c"/>
    <property type="match status" value="1"/>
</dbReference>
<dbReference type="Pfam" id="PF02518">
    <property type="entry name" value="HATPase_c"/>
    <property type="match status" value="1"/>
</dbReference>
<dbReference type="SUPFAM" id="SSF55874">
    <property type="entry name" value="ATPase domain of HSP90 chaperone/DNA topoisomerase II/histidine kinase"/>
    <property type="match status" value="1"/>
</dbReference>
<dbReference type="EMBL" id="JACOPB010000001">
    <property type="protein sequence ID" value="MBC5706592.1"/>
    <property type="molecule type" value="Genomic_DNA"/>
</dbReference>
<sequence length="868" mass="97039">MKKIIPRQLERRKILAFLLAVLITLLSGFICWGAYQREARQTVSGISEVYLREMTAQMNEQFKNNIDGQFAQLRTVANSLSDTELSDKANLVDFLARIQHDNDFTHVALLNDKGVGYSPDGTLQVISKLSGLDQLFTGTERLVSYNETIWDSNIILLGTSMDPRSLGDEKLVAVMAGIDTEVVGEKLALSKEGMDAYANVITRNGDFVIKSKYSNDLIKGSNLFTVMSREADFDEGYDLKTLQMQVISGEEGMVSLKLGPRHEYLYYAPVPGTEWYIFTSMAYATVNSKVSALSRFLIVLSLGILAAILLMLFFLFTMYQKNERLHQRLLMEAKEKAEQASQAKSSFLSQMSHEIRTPMNGIIGMAEVGKRHIGDPERMKSCLEKISLSSRHLLSLLNDILDMSKIESGRIELHREIFELGHLLKVLSVIFYNQAKERKIEYDTLLSGRLEENLTGDSMRLNQILTNLLSNAMKFTPDGGRVVLSVEELRRENDKIWIRFEVRDNGCGIAEENRDRIFEAFTQEHSGIARQYGGTGLGLPITKNFVELMGGTIEVESRAGAGSIFRADIPFDTVLDGGVGNREQWGEDRRILVVNPVMNRQSHIVYVLESAGYTVDFAVSESEVMEKVVAAAGDGNPYYMCLVRWNVLPGLELFAAEVRRTAGCTGLKIVVTGYDRDDLDEAVRLCGASGLLCQPAFRSDVEELLRNVEAGQDAKAEEIQSRHLEGRRILIVDDNELNLEIAVELLEISGAQIITAVDGRDAVEHFSSSPEGFYDIILMDVQMPVLDGLSASREIRGLPRKDSASVSIIAMTANSFQEDIKQCLDSGMDGHIAKPFMLDDVYRCCDEVLMKKSGEKDEERRSKIRTSL</sequence>
<dbReference type="PROSITE" id="PS50109">
    <property type="entry name" value="HIS_KIN"/>
    <property type="match status" value="1"/>
</dbReference>
<evidence type="ECO:0000313" key="12">
    <source>
        <dbReference type="EMBL" id="MBC5706592.1"/>
    </source>
</evidence>
<keyword evidence="4 8" id="KW-0597">Phosphoprotein</keyword>
<comment type="catalytic activity">
    <reaction evidence="1">
        <text>ATP + protein L-histidine = ADP + protein N-phospho-L-histidine.</text>
        <dbReference type="EC" id="2.7.13.3"/>
    </reaction>
</comment>
<gene>
    <name evidence="12" type="ORF">H8S75_01315</name>
</gene>
<evidence type="ECO:0000256" key="2">
    <source>
        <dbReference type="ARBA" id="ARBA00012438"/>
    </source>
</evidence>
<dbReference type="InterPro" id="IPR011006">
    <property type="entry name" value="CheY-like_superfamily"/>
</dbReference>
<dbReference type="PANTHER" id="PTHR45339">
    <property type="entry name" value="HYBRID SIGNAL TRANSDUCTION HISTIDINE KINASE J"/>
    <property type="match status" value="1"/>
</dbReference>
<dbReference type="Gene3D" id="3.40.50.2300">
    <property type="match status" value="1"/>
</dbReference>
<evidence type="ECO:0000256" key="3">
    <source>
        <dbReference type="ARBA" id="ARBA00018672"/>
    </source>
</evidence>
<comment type="caution">
    <text evidence="12">The sequence shown here is derived from an EMBL/GenBank/DDBJ whole genome shotgun (WGS) entry which is preliminary data.</text>
</comment>
<keyword evidence="9" id="KW-0812">Transmembrane</keyword>
<organism evidence="12 13">
    <name type="scientific">Hungatella hominis</name>
    <dbReference type="NCBI Taxonomy" id="2763050"/>
    <lineage>
        <taxon>Bacteria</taxon>
        <taxon>Bacillati</taxon>
        <taxon>Bacillota</taxon>
        <taxon>Clostridia</taxon>
        <taxon>Lachnospirales</taxon>
        <taxon>Lachnospiraceae</taxon>
        <taxon>Hungatella</taxon>
    </lineage>
</organism>
<dbReference type="CDD" id="cd16922">
    <property type="entry name" value="HATPase_EvgS-ArcB-TorS-like"/>
    <property type="match status" value="1"/>
</dbReference>
<evidence type="ECO:0000256" key="1">
    <source>
        <dbReference type="ARBA" id="ARBA00000085"/>
    </source>
</evidence>
<evidence type="ECO:0000259" key="11">
    <source>
        <dbReference type="PROSITE" id="PS50110"/>
    </source>
</evidence>
<dbReference type="SUPFAM" id="SSF52172">
    <property type="entry name" value="CheY-like"/>
    <property type="match status" value="2"/>
</dbReference>
<keyword evidence="9" id="KW-0472">Membrane</keyword>
<dbReference type="Gene3D" id="3.30.565.10">
    <property type="entry name" value="Histidine kinase-like ATPase, C-terminal domain"/>
    <property type="match status" value="1"/>
</dbReference>
<dbReference type="EC" id="2.7.13.3" evidence="2"/>
<dbReference type="Gene3D" id="3.30.450.20">
    <property type="entry name" value="PAS domain"/>
    <property type="match status" value="1"/>
</dbReference>
<accession>A0ABR7H076</accession>
<dbReference type="CDD" id="cd17546">
    <property type="entry name" value="REC_hyHK_CKI1_RcsC-like"/>
    <property type="match status" value="1"/>
</dbReference>
<dbReference type="InterPro" id="IPR036097">
    <property type="entry name" value="HisK_dim/P_sf"/>
</dbReference>
<protein>
    <recommendedName>
        <fullName evidence="3">Stage 0 sporulation protein A homolog</fullName>
        <ecNumber evidence="2">2.7.13.3</ecNumber>
    </recommendedName>
</protein>
<dbReference type="SMART" id="SM00388">
    <property type="entry name" value="HisKA"/>
    <property type="match status" value="1"/>
</dbReference>
<dbReference type="SMART" id="SM00448">
    <property type="entry name" value="REC"/>
    <property type="match status" value="1"/>
</dbReference>
<feature type="modified residue" description="4-aspartylphosphate" evidence="8">
    <location>
        <position position="780"/>
    </location>
</feature>
<evidence type="ECO:0000256" key="4">
    <source>
        <dbReference type="ARBA" id="ARBA00022553"/>
    </source>
</evidence>
<dbReference type="InterPro" id="IPR004358">
    <property type="entry name" value="Sig_transdc_His_kin-like_C"/>
</dbReference>
<dbReference type="PANTHER" id="PTHR45339:SF1">
    <property type="entry name" value="HYBRID SIGNAL TRANSDUCTION HISTIDINE KINASE J"/>
    <property type="match status" value="1"/>
</dbReference>
<dbReference type="PROSITE" id="PS50110">
    <property type="entry name" value="RESPONSE_REGULATORY"/>
    <property type="match status" value="1"/>
</dbReference>
<dbReference type="SUPFAM" id="SSF47384">
    <property type="entry name" value="Homodimeric domain of signal transducing histidine kinase"/>
    <property type="match status" value="1"/>
</dbReference>
<dbReference type="InterPro" id="IPR036890">
    <property type="entry name" value="HATPase_C_sf"/>
</dbReference>
<keyword evidence="5" id="KW-0808">Transferase</keyword>
<keyword evidence="13" id="KW-1185">Reference proteome</keyword>
<evidence type="ECO:0000256" key="9">
    <source>
        <dbReference type="SAM" id="Phobius"/>
    </source>
</evidence>
<evidence type="ECO:0000259" key="10">
    <source>
        <dbReference type="PROSITE" id="PS50109"/>
    </source>
</evidence>
<keyword evidence="9" id="KW-1133">Transmembrane helix</keyword>
<name>A0ABR7H076_9FIRM</name>
<dbReference type="Proteomes" id="UP000634672">
    <property type="component" value="Unassembled WGS sequence"/>
</dbReference>
<evidence type="ECO:0000313" key="13">
    <source>
        <dbReference type="Proteomes" id="UP000634672"/>
    </source>
</evidence>
<dbReference type="Gene3D" id="1.10.287.130">
    <property type="match status" value="1"/>
</dbReference>
<keyword evidence="5" id="KW-0418">Kinase</keyword>